<feature type="compositionally biased region" description="Acidic residues" evidence="1">
    <location>
        <begin position="496"/>
        <end position="511"/>
    </location>
</feature>
<feature type="compositionally biased region" description="Low complexity" evidence="1">
    <location>
        <begin position="1"/>
        <end position="21"/>
    </location>
</feature>
<feature type="region of interest" description="Disordered" evidence="1">
    <location>
        <begin position="1"/>
        <end position="27"/>
    </location>
</feature>
<accession>A0A836HQA3</accession>
<proteinExistence type="predicted"/>
<protein>
    <submittedName>
        <fullName evidence="2">Uncharacterized protein</fullName>
    </submittedName>
</protein>
<reference evidence="3" key="2">
    <citation type="journal article" date="2021" name="Sci. Data">
        <title>Chromosome-scale genome sequencing, assembly and annotation of six genomes from subfamily Leishmaniinae.</title>
        <authorList>
            <person name="Almutairi H."/>
            <person name="Urbaniak M.D."/>
            <person name="Bates M.D."/>
            <person name="Jariyapan N."/>
            <person name="Kwakye-Nuako G."/>
            <person name="Thomaz Soccol V."/>
            <person name="Al-Salem W.S."/>
            <person name="Dillon R.J."/>
            <person name="Bates P.A."/>
            <person name="Gatherer D."/>
        </authorList>
    </citation>
    <scope>NUCLEOTIDE SEQUENCE [LARGE SCALE GENOMIC DNA]</scope>
</reference>
<keyword evidence="3" id="KW-1185">Reference proteome</keyword>
<gene>
    <name evidence="2" type="ORF">LSCM1_07641</name>
</gene>
<feature type="region of interest" description="Disordered" evidence="1">
    <location>
        <begin position="397"/>
        <end position="429"/>
    </location>
</feature>
<comment type="caution">
    <text evidence="2">The sequence shown here is derived from an EMBL/GenBank/DDBJ whole genome shotgun (WGS) entry which is preliminary data.</text>
</comment>
<dbReference type="AlphaFoldDB" id="A0A836HQA3"/>
<name>A0A836HQA3_9TRYP</name>
<reference evidence="3" key="1">
    <citation type="journal article" date="2021" name="Microbiol. Resour. Announc.">
        <title>LGAAP: Leishmaniinae Genome Assembly and Annotation Pipeline.</title>
        <authorList>
            <person name="Almutairi H."/>
            <person name="Urbaniak M.D."/>
            <person name="Bates M.D."/>
            <person name="Jariyapan N."/>
            <person name="Kwakye-Nuako G."/>
            <person name="Thomaz-Soccol V."/>
            <person name="Al-Salem W.S."/>
            <person name="Dillon R.J."/>
            <person name="Bates P.A."/>
            <person name="Gatherer D."/>
        </authorList>
    </citation>
    <scope>NUCLEOTIDE SEQUENCE [LARGE SCALE GENOMIC DNA]</scope>
</reference>
<organism evidence="2 3">
    <name type="scientific">Leishmania martiniquensis</name>
    <dbReference type="NCBI Taxonomy" id="1580590"/>
    <lineage>
        <taxon>Eukaryota</taxon>
        <taxon>Discoba</taxon>
        <taxon>Euglenozoa</taxon>
        <taxon>Kinetoplastea</taxon>
        <taxon>Metakinetoplastina</taxon>
        <taxon>Trypanosomatida</taxon>
        <taxon>Trypanosomatidae</taxon>
        <taxon>Leishmaniinae</taxon>
        <taxon>Leishmania</taxon>
    </lineage>
</organism>
<dbReference type="RefSeq" id="XP_067180849.1">
    <property type="nucleotide sequence ID" value="XM_067325004.1"/>
</dbReference>
<dbReference type="Proteomes" id="UP000673552">
    <property type="component" value="Unassembled WGS sequence"/>
</dbReference>
<sequence>MSSREASGATADAAPASSSAEAQRHPPEAVAVPAPLQCFYTHFITLLTRQARCGPGAAIPASLAPYQHRSTSTTNGQGGIEDEELRRLTCAQEETLGPLLWQWLVLFSLAVELAGDVPEECSPAPSAMAAVPAERSLPVPHILGPYEVERLFHSGFASLPPVAATGGGVGGLSGRRLPTVDPPAPWRNVPLAKRGQSERAFVAALSALSRNGPLFSAWCALCYTCVGASLVTSTSQGCREGGHVAAGPSQTAFFVAEEPSRVALRRLRRAWDSAVELSVASTKGSRESDALAERASVDSCATMRLWAMVYKTCATSTATTAVAPVAQEKGDGADQPPAPPLCLSLWAAQWYRECTRVAAYGADEGFYAEEAGVPVELVTRVMRYLCHRLEAEVAKRAQRHDRSGTTTSLTATVEREEAYTETAVPPSSPLHCDASAPAPLVPALRVGTLAALALQPPKLCVEHCAGRRGRAAKRSGDRKGGAPLRRQRRVWHLDYDEDDSDEDDDDSEEDPDCRSGRERSRRGRTDAQTGVSRLIFGPQEQFEVAIASGVLTTYSMSPADDAAMSPTGWRYMPLLISERYLRNGTVHWWTVRNSQRHRQLIAEARSTSL</sequence>
<feature type="region of interest" description="Disordered" evidence="1">
    <location>
        <begin position="496"/>
        <end position="531"/>
    </location>
</feature>
<dbReference type="OrthoDB" id="266679at2759"/>
<evidence type="ECO:0000313" key="3">
    <source>
        <dbReference type="Proteomes" id="UP000673552"/>
    </source>
</evidence>
<dbReference type="KEGG" id="lmat:92517516"/>
<dbReference type="EMBL" id="JAFEUZ010000009">
    <property type="protein sequence ID" value="KAG5485553.1"/>
    <property type="molecule type" value="Genomic_DNA"/>
</dbReference>
<evidence type="ECO:0000313" key="2">
    <source>
        <dbReference type="EMBL" id="KAG5485553.1"/>
    </source>
</evidence>
<dbReference type="GeneID" id="92517516"/>
<evidence type="ECO:0000256" key="1">
    <source>
        <dbReference type="SAM" id="MobiDB-lite"/>
    </source>
</evidence>